<dbReference type="GO" id="GO:0012505">
    <property type="term" value="C:endomembrane system"/>
    <property type="evidence" value="ECO:0007669"/>
    <property type="project" value="UniProtKB-SubCell"/>
</dbReference>
<sequence length="442" mass="48448">MTMSQPRADKKEIFGWAMFDFANQAYTLLIITVVFGDLFTRVIVGDAENAYRLGNLLWSLSLAAGYLLVVLTAPFFGAVMDLTARRKQFLFISYLVTVFATALLYFVAPGYILLGMLLIVISNYAYSIGESFIASFLPDLGPPEDLGKISGFGWALGYVGGLVATGLALLFLGEVSLENFENVRWVGPFAAGFFLLAAIPTFLLLKERGKASHISGISIWQQGWQRLEGSLKHLRGYEDLSIFLLSALFAMSGIYIIIAFTFIYGAQVVQWDEKMRVLTFITVQVTATLGAIFFGWAEDRRGSQFTYQFTLLFWIGAVLLIWQTPNITDAINSLGYQAERQDIFLVVAVAAGLCLGATQSASRAIVGKLTPLPRAAEFFGFWGLSHKLAAIIGLVGVGLMQALVGLQNAILLCAVFFALAFIVCLKVNLSRGQIKAGQYPKD</sequence>
<feature type="transmembrane region" description="Helical" evidence="6">
    <location>
        <begin position="343"/>
        <end position="366"/>
    </location>
</feature>
<feature type="transmembrane region" description="Helical" evidence="6">
    <location>
        <begin position="89"/>
        <end position="108"/>
    </location>
</feature>
<organism evidence="7 8">
    <name type="scientific">Methylophaga muralis</name>
    <dbReference type="NCBI Taxonomy" id="291169"/>
    <lineage>
        <taxon>Bacteria</taxon>
        <taxon>Pseudomonadati</taxon>
        <taxon>Pseudomonadota</taxon>
        <taxon>Gammaproteobacteria</taxon>
        <taxon>Thiotrichales</taxon>
        <taxon>Piscirickettsiaceae</taxon>
        <taxon>Methylophaga</taxon>
    </lineage>
</organism>
<evidence type="ECO:0000256" key="6">
    <source>
        <dbReference type="SAM" id="Phobius"/>
    </source>
</evidence>
<feature type="transmembrane region" description="Helical" evidence="6">
    <location>
        <begin position="21"/>
        <end position="44"/>
    </location>
</feature>
<dbReference type="STRING" id="291169.A9E74_02655"/>
<name>A0A1E3GPR7_9GAMM</name>
<gene>
    <name evidence="7" type="ORF">A9E74_02655</name>
</gene>
<feature type="transmembrane region" description="Helical" evidence="6">
    <location>
        <begin position="185"/>
        <end position="205"/>
    </location>
</feature>
<evidence type="ECO:0000256" key="2">
    <source>
        <dbReference type="ARBA" id="ARBA00022448"/>
    </source>
</evidence>
<keyword evidence="4 6" id="KW-1133">Transmembrane helix</keyword>
<dbReference type="AlphaFoldDB" id="A0A1E3GPR7"/>
<feature type="transmembrane region" description="Helical" evidence="6">
    <location>
        <begin position="56"/>
        <end position="77"/>
    </location>
</feature>
<dbReference type="SUPFAM" id="SSF103473">
    <property type="entry name" value="MFS general substrate transporter"/>
    <property type="match status" value="1"/>
</dbReference>
<feature type="transmembrane region" description="Helical" evidence="6">
    <location>
        <begin position="114"/>
        <end position="137"/>
    </location>
</feature>
<evidence type="ECO:0000313" key="8">
    <source>
        <dbReference type="Proteomes" id="UP000094379"/>
    </source>
</evidence>
<comment type="subcellular location">
    <subcellularLocation>
        <location evidence="1">Endomembrane system</location>
        <topology evidence="1">Multi-pass membrane protein</topology>
    </subcellularLocation>
</comment>
<dbReference type="Proteomes" id="UP000094379">
    <property type="component" value="Unassembled WGS sequence"/>
</dbReference>
<comment type="caution">
    <text evidence="7">The sequence shown here is derived from an EMBL/GenBank/DDBJ whole genome shotgun (WGS) entry which is preliminary data.</text>
</comment>
<dbReference type="Gene3D" id="1.20.1250.20">
    <property type="entry name" value="MFS general substrate transporter like domains"/>
    <property type="match status" value="2"/>
</dbReference>
<evidence type="ECO:0000313" key="7">
    <source>
        <dbReference type="EMBL" id="ODN65566.1"/>
    </source>
</evidence>
<evidence type="ECO:0000256" key="1">
    <source>
        <dbReference type="ARBA" id="ARBA00004127"/>
    </source>
</evidence>
<feature type="transmembrane region" description="Helical" evidence="6">
    <location>
        <begin position="409"/>
        <end position="429"/>
    </location>
</feature>
<keyword evidence="5 6" id="KW-0472">Membrane</keyword>
<dbReference type="InterPro" id="IPR050495">
    <property type="entry name" value="ATG22/LtaA_families"/>
</dbReference>
<evidence type="ECO:0000256" key="3">
    <source>
        <dbReference type="ARBA" id="ARBA00022692"/>
    </source>
</evidence>
<keyword evidence="8" id="KW-1185">Reference proteome</keyword>
<accession>A0A1E3GPR7</accession>
<evidence type="ECO:0000256" key="5">
    <source>
        <dbReference type="ARBA" id="ARBA00023136"/>
    </source>
</evidence>
<keyword evidence="2" id="KW-0813">Transport</keyword>
<feature type="transmembrane region" description="Helical" evidence="6">
    <location>
        <begin position="378"/>
        <end position="403"/>
    </location>
</feature>
<proteinExistence type="predicted"/>
<dbReference type="EMBL" id="MCRI01000053">
    <property type="protein sequence ID" value="ODN65566.1"/>
    <property type="molecule type" value="Genomic_DNA"/>
</dbReference>
<dbReference type="Pfam" id="PF11700">
    <property type="entry name" value="ATG22"/>
    <property type="match status" value="2"/>
</dbReference>
<dbReference type="PANTHER" id="PTHR23519:SF1">
    <property type="entry name" value="AUTOPHAGY-RELATED PROTEIN 22"/>
    <property type="match status" value="1"/>
</dbReference>
<protein>
    <submittedName>
        <fullName evidence="7">Vacuole effluxer Atg22 like protein</fullName>
    </submittedName>
</protein>
<keyword evidence="3 6" id="KW-0812">Transmembrane</keyword>
<reference evidence="7 8" key="1">
    <citation type="submission" date="2016-07" db="EMBL/GenBank/DDBJ databases">
        <title>Draft Genome Sequence of Methylophaga muralis Bur 1.</title>
        <authorList>
            <person name="Vasilenko O.V."/>
            <person name="Doronina N.V."/>
            <person name="Shmareva M.N."/>
            <person name="Tarlachkov S.V."/>
            <person name="Mustakhimov I."/>
            <person name="Trotsenko Y.A."/>
        </authorList>
    </citation>
    <scope>NUCLEOTIDE SEQUENCE [LARGE SCALE GENOMIC DNA]</scope>
    <source>
        <strain evidence="7 8">Bur 1</strain>
    </source>
</reference>
<feature type="transmembrane region" description="Helical" evidence="6">
    <location>
        <begin position="149"/>
        <end position="173"/>
    </location>
</feature>
<evidence type="ECO:0000256" key="4">
    <source>
        <dbReference type="ARBA" id="ARBA00022989"/>
    </source>
</evidence>
<dbReference type="InterPro" id="IPR036259">
    <property type="entry name" value="MFS_trans_sf"/>
</dbReference>
<feature type="transmembrane region" description="Helical" evidence="6">
    <location>
        <begin position="242"/>
        <end position="265"/>
    </location>
</feature>
<feature type="transmembrane region" description="Helical" evidence="6">
    <location>
        <begin position="277"/>
        <end position="296"/>
    </location>
</feature>
<dbReference type="InterPro" id="IPR024671">
    <property type="entry name" value="Atg22-like"/>
</dbReference>
<dbReference type="PANTHER" id="PTHR23519">
    <property type="entry name" value="AUTOPHAGY-RELATED PROTEIN 22"/>
    <property type="match status" value="1"/>
</dbReference>
<dbReference type="PATRIC" id="fig|291169.3.peg.2679"/>
<feature type="transmembrane region" description="Helical" evidence="6">
    <location>
        <begin position="305"/>
        <end position="323"/>
    </location>
</feature>